<dbReference type="RefSeq" id="WP_255918915.1">
    <property type="nucleotide sequence ID" value="NZ_JANFNG010000002.1"/>
</dbReference>
<organism evidence="2 3">
    <name type="scientific">Streptomyces humicola</name>
    <dbReference type="NCBI Taxonomy" id="2953240"/>
    <lineage>
        <taxon>Bacteria</taxon>
        <taxon>Bacillati</taxon>
        <taxon>Actinomycetota</taxon>
        <taxon>Actinomycetes</taxon>
        <taxon>Kitasatosporales</taxon>
        <taxon>Streptomycetaceae</taxon>
        <taxon>Streptomyces</taxon>
    </lineage>
</organism>
<feature type="region of interest" description="Disordered" evidence="1">
    <location>
        <begin position="1"/>
        <end position="56"/>
    </location>
</feature>
<accession>A0ABT1PQV9</accession>
<protein>
    <submittedName>
        <fullName evidence="2">Uncharacterized protein</fullName>
    </submittedName>
</protein>
<feature type="region of interest" description="Disordered" evidence="1">
    <location>
        <begin position="69"/>
        <end position="95"/>
    </location>
</feature>
<name>A0ABT1PQV9_9ACTN</name>
<feature type="compositionally biased region" description="Low complexity" evidence="1">
    <location>
        <begin position="1"/>
        <end position="10"/>
    </location>
</feature>
<evidence type="ECO:0000256" key="1">
    <source>
        <dbReference type="SAM" id="MobiDB-lite"/>
    </source>
</evidence>
<feature type="compositionally biased region" description="Basic and acidic residues" evidence="1">
    <location>
        <begin position="81"/>
        <end position="95"/>
    </location>
</feature>
<keyword evidence="3" id="KW-1185">Reference proteome</keyword>
<dbReference type="EMBL" id="JANFNG010000002">
    <property type="protein sequence ID" value="MCQ4080054.1"/>
    <property type="molecule type" value="Genomic_DNA"/>
</dbReference>
<reference evidence="2" key="1">
    <citation type="submission" date="2022-06" db="EMBL/GenBank/DDBJ databases">
        <title>Draft genome sequence of Streptomyces sp. RB6PN25 isolated from peat swamp forest in Thailand.</title>
        <authorList>
            <person name="Duangmal K."/>
            <person name="Klaysubun C."/>
        </authorList>
    </citation>
    <scope>NUCLEOTIDE SEQUENCE</scope>
    <source>
        <strain evidence="2">RB6PN25</strain>
    </source>
</reference>
<comment type="caution">
    <text evidence="2">The sequence shown here is derived from an EMBL/GenBank/DDBJ whole genome shotgun (WGS) entry which is preliminary data.</text>
</comment>
<evidence type="ECO:0000313" key="3">
    <source>
        <dbReference type="Proteomes" id="UP001057702"/>
    </source>
</evidence>
<gene>
    <name evidence="2" type="ORF">NGB36_05470</name>
</gene>
<sequence length="95" mass="9311">MGFAAGADFEGAADDGIADGELGTVLGTAPEGALDGTACEGDPEGRADGAPEGLAIGSPAMDMAAAALPTAPRAAAATTTEETRTPDFRDIRMSQ</sequence>
<proteinExistence type="predicted"/>
<evidence type="ECO:0000313" key="2">
    <source>
        <dbReference type="EMBL" id="MCQ4080054.1"/>
    </source>
</evidence>
<dbReference type="Proteomes" id="UP001057702">
    <property type="component" value="Unassembled WGS sequence"/>
</dbReference>
<feature type="compositionally biased region" description="Low complexity" evidence="1">
    <location>
        <begin position="69"/>
        <end position="80"/>
    </location>
</feature>